<dbReference type="SUPFAM" id="SSF52540">
    <property type="entry name" value="P-loop containing nucleoside triphosphate hydrolases"/>
    <property type="match status" value="1"/>
</dbReference>
<reference evidence="6" key="1">
    <citation type="submission" date="2020-05" db="EMBL/GenBank/DDBJ databases">
        <authorList>
            <person name="Chiriac C."/>
            <person name="Salcher M."/>
            <person name="Ghai R."/>
            <person name="Kavagutti S V."/>
        </authorList>
    </citation>
    <scope>NUCLEOTIDE SEQUENCE</scope>
</reference>
<keyword evidence="2" id="KW-0067">ATP-binding</keyword>
<dbReference type="InterPro" id="IPR013641">
    <property type="entry name" value="KTI12/PSTK"/>
</dbReference>
<sequence>MKILIMGLPGSGKTYLAAALKKYLEENSSVQTMPTRRMTQMEMAPTYYKSKVDWFNADDIRKKFNDWDFSHDGRIRQSLRMAEFALRCTEDYVICDFVAPLVEQRNNFKADWTIWMDTIDAGRYEDTNQAFIPPEVYDFRVIEQNADKWAAFIGDHILHNRRRPVFDWQKETVEMLGRWQPWHDGHRALFERLLQRTGQVGIMIRDCQGWQGSNPFAISQVTAAIRRNLDPLYQGQYTIQVVPNITHIGWGRGVGYTSGEETFDEAITSISGTEIRKQMGMK</sequence>
<accession>A0A6J5T106</accession>
<evidence type="ECO:0000313" key="5">
    <source>
        <dbReference type="EMBL" id="CAB4186896.1"/>
    </source>
</evidence>
<dbReference type="Pfam" id="PF08433">
    <property type="entry name" value="KTI12"/>
    <property type="match status" value="1"/>
</dbReference>
<protein>
    <submittedName>
        <fullName evidence="6">Uncharacterized protein</fullName>
    </submittedName>
</protein>
<evidence type="ECO:0000256" key="1">
    <source>
        <dbReference type="ARBA" id="ARBA00022741"/>
    </source>
</evidence>
<dbReference type="EMBL" id="LR797502">
    <property type="protein sequence ID" value="CAB4221443.1"/>
    <property type="molecule type" value="Genomic_DNA"/>
</dbReference>
<proteinExistence type="predicted"/>
<dbReference type="Gene3D" id="3.40.50.300">
    <property type="entry name" value="P-loop containing nucleotide triphosphate hydrolases"/>
    <property type="match status" value="1"/>
</dbReference>
<gene>
    <name evidence="5" type="ORF">UFOVP1146_242</name>
    <name evidence="6" type="ORF">UFOVP1638_323</name>
    <name evidence="3" type="ORF">UFOVP812_155</name>
    <name evidence="4" type="ORF">UFOVP818_410</name>
</gene>
<dbReference type="InterPro" id="IPR014729">
    <property type="entry name" value="Rossmann-like_a/b/a_fold"/>
</dbReference>
<evidence type="ECO:0000256" key="2">
    <source>
        <dbReference type="ARBA" id="ARBA00022840"/>
    </source>
</evidence>
<organism evidence="6">
    <name type="scientific">uncultured Caudovirales phage</name>
    <dbReference type="NCBI Taxonomy" id="2100421"/>
    <lineage>
        <taxon>Viruses</taxon>
        <taxon>Duplodnaviria</taxon>
        <taxon>Heunggongvirae</taxon>
        <taxon>Uroviricota</taxon>
        <taxon>Caudoviricetes</taxon>
        <taxon>Peduoviridae</taxon>
        <taxon>Maltschvirus</taxon>
        <taxon>Maltschvirus maltsch</taxon>
    </lineage>
</organism>
<evidence type="ECO:0000313" key="3">
    <source>
        <dbReference type="EMBL" id="CAB4163886.1"/>
    </source>
</evidence>
<evidence type="ECO:0000313" key="4">
    <source>
        <dbReference type="EMBL" id="CAB4165874.1"/>
    </source>
</evidence>
<name>A0A6J5T106_9CAUD</name>
<dbReference type="InterPro" id="IPR027417">
    <property type="entry name" value="P-loop_NTPase"/>
</dbReference>
<dbReference type="EMBL" id="LR796758">
    <property type="protein sequence ID" value="CAB4163886.1"/>
    <property type="molecule type" value="Genomic_DNA"/>
</dbReference>
<dbReference type="SUPFAM" id="SSF52374">
    <property type="entry name" value="Nucleotidylyl transferase"/>
    <property type="match status" value="1"/>
</dbReference>
<dbReference type="EMBL" id="LR796776">
    <property type="protein sequence ID" value="CAB4165874.1"/>
    <property type="molecule type" value="Genomic_DNA"/>
</dbReference>
<evidence type="ECO:0000313" key="6">
    <source>
        <dbReference type="EMBL" id="CAB4221443.1"/>
    </source>
</evidence>
<dbReference type="Gene3D" id="3.40.50.620">
    <property type="entry name" value="HUPs"/>
    <property type="match status" value="1"/>
</dbReference>
<dbReference type="GO" id="GO:0005524">
    <property type="term" value="F:ATP binding"/>
    <property type="evidence" value="ECO:0007669"/>
    <property type="project" value="UniProtKB-KW"/>
</dbReference>
<keyword evidence="1" id="KW-0547">Nucleotide-binding</keyword>
<dbReference type="EMBL" id="LR797099">
    <property type="protein sequence ID" value="CAB4186896.1"/>
    <property type="molecule type" value="Genomic_DNA"/>
</dbReference>